<dbReference type="EMBL" id="BARU01000619">
    <property type="protein sequence ID" value="GAH22949.1"/>
    <property type="molecule type" value="Genomic_DNA"/>
</dbReference>
<evidence type="ECO:0000313" key="1">
    <source>
        <dbReference type="EMBL" id="GAH22949.1"/>
    </source>
</evidence>
<feature type="non-terminal residue" evidence="1">
    <location>
        <position position="1"/>
    </location>
</feature>
<accession>X1F0P5</accession>
<sequence length="168" mass="17852">VARHPLSVLAPAVCSKTEAGTIADGKITTHAGASDAHHTKTAPVNTVAGDNIIVAADVEGQHNSVSFIKKKEVTLKRAGAIRVKFDMKSSDPSAAQGEVRKNDVLVGATQSQGGTTFVTKSQDISGWAIGNKCQLWMKAYHADVPVRWKNFRLCVANPAFEGEVDLDT</sequence>
<protein>
    <submittedName>
        <fullName evidence="1">Uncharacterized protein</fullName>
    </submittedName>
</protein>
<dbReference type="AlphaFoldDB" id="X1F0P5"/>
<gene>
    <name evidence="1" type="ORF">S03H2_01964</name>
</gene>
<proteinExistence type="predicted"/>
<reference evidence="1" key="1">
    <citation type="journal article" date="2014" name="Front. Microbiol.">
        <title>High frequency of phylogenetically diverse reductive dehalogenase-homologous genes in deep subseafloor sedimentary metagenomes.</title>
        <authorList>
            <person name="Kawai M."/>
            <person name="Futagami T."/>
            <person name="Toyoda A."/>
            <person name="Takaki Y."/>
            <person name="Nishi S."/>
            <person name="Hori S."/>
            <person name="Arai W."/>
            <person name="Tsubouchi T."/>
            <person name="Morono Y."/>
            <person name="Uchiyama I."/>
            <person name="Ito T."/>
            <person name="Fujiyama A."/>
            <person name="Inagaki F."/>
            <person name="Takami H."/>
        </authorList>
    </citation>
    <scope>NUCLEOTIDE SEQUENCE</scope>
    <source>
        <strain evidence="1">Expedition CK06-06</strain>
    </source>
</reference>
<name>X1F0P5_9ZZZZ</name>
<organism evidence="1">
    <name type="scientific">marine sediment metagenome</name>
    <dbReference type="NCBI Taxonomy" id="412755"/>
    <lineage>
        <taxon>unclassified sequences</taxon>
        <taxon>metagenomes</taxon>
        <taxon>ecological metagenomes</taxon>
    </lineage>
</organism>
<comment type="caution">
    <text evidence="1">The sequence shown here is derived from an EMBL/GenBank/DDBJ whole genome shotgun (WGS) entry which is preliminary data.</text>
</comment>